<evidence type="ECO:0000313" key="3">
    <source>
        <dbReference type="Proteomes" id="UP000290809"/>
    </source>
</evidence>
<proteinExistence type="predicted"/>
<dbReference type="EMBL" id="QMKO01003127">
    <property type="protein sequence ID" value="RTG81837.1"/>
    <property type="molecule type" value="Genomic_DNA"/>
</dbReference>
<feature type="region of interest" description="Disordered" evidence="1">
    <location>
        <begin position="95"/>
        <end position="131"/>
    </location>
</feature>
<evidence type="ECO:0000256" key="1">
    <source>
        <dbReference type="SAM" id="MobiDB-lite"/>
    </source>
</evidence>
<keyword evidence="3" id="KW-1185">Reference proteome</keyword>
<dbReference type="STRING" id="6184.A0A430Q2C7"/>
<protein>
    <submittedName>
        <fullName evidence="2">Uncharacterized protein</fullName>
    </submittedName>
</protein>
<reference evidence="2 3" key="1">
    <citation type="journal article" date="2019" name="PLoS Pathog.">
        <title>Genome sequence of the bovine parasite Schistosoma bovis Tanzania.</title>
        <authorList>
            <person name="Oey H."/>
            <person name="Zakrzewski M."/>
            <person name="Gobert G."/>
            <person name="Gravermann K."/>
            <person name="Stoye J."/>
            <person name="Jones M."/>
            <person name="Mcmanus D."/>
            <person name="Krause L."/>
        </authorList>
    </citation>
    <scope>NUCLEOTIDE SEQUENCE [LARGE SCALE GENOMIC DNA]</scope>
    <source>
        <strain evidence="2 3">TAN1997</strain>
    </source>
</reference>
<dbReference type="AlphaFoldDB" id="A0A430Q2C7"/>
<name>A0A430Q2C7_SCHBO</name>
<feature type="non-terminal residue" evidence="2">
    <location>
        <position position="207"/>
    </location>
</feature>
<feature type="compositionally biased region" description="Low complexity" evidence="1">
    <location>
        <begin position="111"/>
        <end position="131"/>
    </location>
</feature>
<comment type="caution">
    <text evidence="2">The sequence shown here is derived from an EMBL/GenBank/DDBJ whole genome shotgun (WGS) entry which is preliminary data.</text>
</comment>
<evidence type="ECO:0000313" key="2">
    <source>
        <dbReference type="EMBL" id="RTG81837.1"/>
    </source>
</evidence>
<accession>A0A430Q2C7</accession>
<sequence>MLNDSVYISSTNNHITTSDDIQQSLTIETKADNYSITDVNSSLVIGLSRKRRHPNTFNGSSSSSNEVHVQKNNEYLHDSFNNMNDITQQENNTSSIMNSFDCHPSKQPKRSSFSSNSFTISSSSSNTTTTAAISESDVKIIPNNEQPAPSSTMKQNSSDIIECSSISNKIIKDYQNTKINSTILNNDKIQPRLPQQFLPFNQIDLQL</sequence>
<gene>
    <name evidence="2" type="ORF">DC041_0005517</name>
</gene>
<organism evidence="2 3">
    <name type="scientific">Schistosoma bovis</name>
    <name type="common">Blood fluke</name>
    <dbReference type="NCBI Taxonomy" id="6184"/>
    <lineage>
        <taxon>Eukaryota</taxon>
        <taxon>Metazoa</taxon>
        <taxon>Spiralia</taxon>
        <taxon>Lophotrochozoa</taxon>
        <taxon>Platyhelminthes</taxon>
        <taxon>Trematoda</taxon>
        <taxon>Digenea</taxon>
        <taxon>Strigeidida</taxon>
        <taxon>Schistosomatoidea</taxon>
        <taxon>Schistosomatidae</taxon>
        <taxon>Schistosoma</taxon>
    </lineage>
</organism>
<dbReference type="Proteomes" id="UP000290809">
    <property type="component" value="Unassembled WGS sequence"/>
</dbReference>